<organism evidence="2 3">
    <name type="scientific">Zavarzinia compransoris</name>
    <dbReference type="NCBI Taxonomy" id="1264899"/>
    <lineage>
        <taxon>Bacteria</taxon>
        <taxon>Pseudomonadati</taxon>
        <taxon>Pseudomonadota</taxon>
        <taxon>Alphaproteobacteria</taxon>
        <taxon>Rhodospirillales</taxon>
        <taxon>Zavarziniaceae</taxon>
        <taxon>Zavarzinia</taxon>
    </lineage>
</organism>
<dbReference type="AlphaFoldDB" id="A0A317E9H5"/>
<protein>
    <submittedName>
        <fullName evidence="2">Phosphotransferase family protein</fullName>
    </submittedName>
</protein>
<dbReference type="InterPro" id="IPR011009">
    <property type="entry name" value="Kinase-like_dom_sf"/>
</dbReference>
<sequence>MVVVAPGEQGVDIGAVREAHRFDEDRLAEYLTAAIPGFAGPMEVRQFKGGQSNPTFLLTTPGRRYVLRKKPPGKLLASAHQIEREYKVIEALAATEVPVAPALVLCEDPEIIGTAFYVMGHVDGRVLRDPQLPGLMPEERAAIYDSMNDVLAKLHKVDVAAVGLGDFGKPGNYFERQIGRWTKQYDLAKTGEVAAMDRLIAWLPAHIPPGDDVAIAHGDFRLENSIYHPTEPRMIALLDWELSTLGHPLADLAYNCMPYHIADPTMGNLMGVDFAATGIPSEADYLAAYCRRTGRDGIPHWEFYLAFSMFRLASIAQGVYKRGLDGNASSEKAVMYGAVATFLAELAVDVLKRAGRDI</sequence>
<dbReference type="RefSeq" id="WP_109919581.1">
    <property type="nucleotide sequence ID" value="NZ_QGLF01000001.1"/>
</dbReference>
<proteinExistence type="predicted"/>
<evidence type="ECO:0000313" key="3">
    <source>
        <dbReference type="Proteomes" id="UP000246077"/>
    </source>
</evidence>
<dbReference type="Gene3D" id="3.90.1200.10">
    <property type="match status" value="1"/>
</dbReference>
<dbReference type="SUPFAM" id="SSF56112">
    <property type="entry name" value="Protein kinase-like (PK-like)"/>
    <property type="match status" value="1"/>
</dbReference>
<keyword evidence="3" id="KW-1185">Reference proteome</keyword>
<dbReference type="PANTHER" id="PTHR47829">
    <property type="entry name" value="HYDROLASE, PUTATIVE (AFU_ORTHOLOGUE AFUA_1G12880)-RELATED"/>
    <property type="match status" value="1"/>
</dbReference>
<dbReference type="Pfam" id="PF01636">
    <property type="entry name" value="APH"/>
    <property type="match status" value="1"/>
</dbReference>
<dbReference type="GO" id="GO:0016740">
    <property type="term" value="F:transferase activity"/>
    <property type="evidence" value="ECO:0007669"/>
    <property type="project" value="UniProtKB-KW"/>
</dbReference>
<name>A0A317E9H5_9PROT</name>
<reference evidence="3" key="1">
    <citation type="submission" date="2018-05" db="EMBL/GenBank/DDBJ databases">
        <title>Zavarzinia sp. HR-AS.</title>
        <authorList>
            <person name="Lee Y."/>
            <person name="Jeon C.O."/>
        </authorList>
    </citation>
    <scope>NUCLEOTIDE SEQUENCE [LARGE SCALE GENOMIC DNA]</scope>
    <source>
        <strain evidence="3">DSM 1231</strain>
    </source>
</reference>
<dbReference type="OrthoDB" id="3806873at2"/>
<dbReference type="Proteomes" id="UP000246077">
    <property type="component" value="Unassembled WGS sequence"/>
</dbReference>
<dbReference type="InterPro" id="IPR041726">
    <property type="entry name" value="ACAD10_11_N"/>
</dbReference>
<dbReference type="Gene3D" id="3.30.200.20">
    <property type="entry name" value="Phosphorylase Kinase, domain 1"/>
    <property type="match status" value="1"/>
</dbReference>
<dbReference type="InterPro" id="IPR002575">
    <property type="entry name" value="Aminoglycoside_PTrfase"/>
</dbReference>
<dbReference type="InterPro" id="IPR052898">
    <property type="entry name" value="ACAD10-like"/>
</dbReference>
<evidence type="ECO:0000259" key="1">
    <source>
        <dbReference type="Pfam" id="PF01636"/>
    </source>
</evidence>
<dbReference type="PANTHER" id="PTHR47829:SF3">
    <property type="entry name" value="AMINOGLYCOSIDE PHOSPHOTRANSFERASE DOMAIN-CONTAINING PROTEIN"/>
    <property type="match status" value="1"/>
</dbReference>
<dbReference type="EMBL" id="QGLF01000001">
    <property type="protein sequence ID" value="PWR23549.1"/>
    <property type="molecule type" value="Genomic_DNA"/>
</dbReference>
<comment type="caution">
    <text evidence="2">The sequence shown here is derived from an EMBL/GenBank/DDBJ whole genome shotgun (WGS) entry which is preliminary data.</text>
</comment>
<dbReference type="CDD" id="cd05154">
    <property type="entry name" value="ACAD10_11_N-like"/>
    <property type="match status" value="1"/>
</dbReference>
<evidence type="ECO:0000313" key="2">
    <source>
        <dbReference type="EMBL" id="PWR23549.1"/>
    </source>
</evidence>
<accession>A0A317E9H5</accession>
<keyword evidence="2" id="KW-0808">Transferase</keyword>
<feature type="domain" description="Aminoglycoside phosphotransferase" evidence="1">
    <location>
        <begin position="43"/>
        <end position="263"/>
    </location>
</feature>
<gene>
    <name evidence="2" type="ORF">DKG75_02965</name>
</gene>